<dbReference type="AlphaFoldDB" id="A0A9V1FE54"/>
<accession>A0A9V1FE54</accession>
<dbReference type="GeneID" id="109264812"/>
<name>A0A9V1FE54_PANPR</name>
<dbReference type="Proteomes" id="UP001165780">
    <property type="component" value="Unplaced"/>
</dbReference>
<evidence type="ECO:0000256" key="1">
    <source>
        <dbReference type="SAM" id="MobiDB-lite"/>
    </source>
</evidence>
<sequence>MPDANHEHKMLLDRLTRKGILCGPPATQQLRGWVLFSPRRFQLSVPVSWEASSRGMGKTQEEGDTGCRHPRGQEGGRQPTAPVTLYSECPAVTLGPQHVPVGLLPGDQVWGASGGRADGVPAPGSDRRPRPRNPTGPGRGPGLSSYVGPCEHGVTPDEVTVPAWPQPRPALNGAKNGCGCWAPGGQPGRPARGVGQAAASDPGAQLLLETPPLSPGSLLFQPAGHWEHVARGVGTTTHRGPTAARPSAPSQLPLLHLTGHRTGDTWH</sequence>
<evidence type="ECO:0000313" key="3">
    <source>
        <dbReference type="RefSeq" id="XP_019300884.2"/>
    </source>
</evidence>
<organism evidence="2 3">
    <name type="scientific">Panthera pardus</name>
    <name type="common">Leopard</name>
    <name type="synonym">Felis pardus</name>
    <dbReference type="NCBI Taxonomy" id="9691"/>
    <lineage>
        <taxon>Eukaryota</taxon>
        <taxon>Metazoa</taxon>
        <taxon>Chordata</taxon>
        <taxon>Craniata</taxon>
        <taxon>Vertebrata</taxon>
        <taxon>Euteleostomi</taxon>
        <taxon>Mammalia</taxon>
        <taxon>Eutheria</taxon>
        <taxon>Laurasiatheria</taxon>
        <taxon>Carnivora</taxon>
        <taxon>Feliformia</taxon>
        <taxon>Felidae</taxon>
        <taxon>Pantherinae</taxon>
        <taxon>Panthera</taxon>
    </lineage>
</organism>
<reference evidence="3" key="1">
    <citation type="submission" date="2025-08" db="UniProtKB">
        <authorList>
            <consortium name="RefSeq"/>
        </authorList>
    </citation>
    <scope>IDENTIFICATION</scope>
    <source>
        <tissue evidence="3">Whole blood</tissue>
    </source>
</reference>
<feature type="region of interest" description="Disordered" evidence="1">
    <location>
        <begin position="105"/>
        <end position="146"/>
    </location>
</feature>
<protein>
    <submittedName>
        <fullName evidence="3">Translation initiation factor IF-2-like</fullName>
    </submittedName>
</protein>
<dbReference type="RefSeq" id="XP_019300884.2">
    <property type="nucleotide sequence ID" value="XM_019445339.2"/>
</dbReference>
<evidence type="ECO:0000313" key="2">
    <source>
        <dbReference type="Proteomes" id="UP001165780"/>
    </source>
</evidence>
<feature type="compositionally biased region" description="Basic and acidic residues" evidence="1">
    <location>
        <begin position="59"/>
        <end position="74"/>
    </location>
</feature>
<gene>
    <name evidence="3" type="primary">LOC109264812</name>
</gene>
<feature type="region of interest" description="Disordered" evidence="1">
    <location>
        <begin position="52"/>
        <end position="82"/>
    </location>
</feature>
<dbReference type="KEGG" id="ppad:109264812"/>
<proteinExistence type="predicted"/>
<keyword evidence="2" id="KW-1185">Reference proteome</keyword>
<feature type="region of interest" description="Disordered" evidence="1">
    <location>
        <begin position="235"/>
        <end position="267"/>
    </location>
</feature>